<dbReference type="InterPro" id="IPR029151">
    <property type="entry name" value="Sensor-like_sf"/>
</dbReference>
<dbReference type="Pfam" id="PF00563">
    <property type="entry name" value="EAL"/>
    <property type="match status" value="1"/>
</dbReference>
<dbReference type="SMART" id="SM00052">
    <property type="entry name" value="EAL"/>
    <property type="match status" value="1"/>
</dbReference>
<dbReference type="KEGG" id="ahal:FTX54_008925"/>
<dbReference type="Pfam" id="PF10388">
    <property type="entry name" value="YkuI_C"/>
    <property type="match status" value="1"/>
</dbReference>
<accession>A0A5C7FMS1</accession>
<organism evidence="2 3">
    <name type="scientific">Alkalicoccus halolimnae</name>
    <dbReference type="NCBI Taxonomy" id="1667239"/>
    <lineage>
        <taxon>Bacteria</taxon>
        <taxon>Bacillati</taxon>
        <taxon>Bacillota</taxon>
        <taxon>Bacilli</taxon>
        <taxon>Bacillales</taxon>
        <taxon>Bacillaceae</taxon>
        <taxon>Alkalicoccus</taxon>
    </lineage>
</organism>
<dbReference type="SUPFAM" id="SSF103190">
    <property type="entry name" value="Sensory domain-like"/>
    <property type="match status" value="1"/>
</dbReference>
<dbReference type="OrthoDB" id="1673646at2"/>
<dbReference type="InterPro" id="IPR018842">
    <property type="entry name" value="YkuI_C"/>
</dbReference>
<proteinExistence type="predicted"/>
<dbReference type="InterPro" id="IPR050706">
    <property type="entry name" value="Cyclic-di-GMP_PDE-like"/>
</dbReference>
<dbReference type="GO" id="GO:0071111">
    <property type="term" value="F:cyclic-guanylate-specific phosphodiesterase activity"/>
    <property type="evidence" value="ECO:0007669"/>
    <property type="project" value="InterPro"/>
</dbReference>
<gene>
    <name evidence="2" type="ORF">FTX54_008925</name>
</gene>
<dbReference type="CDD" id="cd01948">
    <property type="entry name" value="EAL"/>
    <property type="match status" value="1"/>
</dbReference>
<name>A0A5C7FMS1_9BACI</name>
<dbReference type="PANTHER" id="PTHR33121">
    <property type="entry name" value="CYCLIC DI-GMP PHOSPHODIESTERASE PDEF"/>
    <property type="match status" value="1"/>
</dbReference>
<evidence type="ECO:0000313" key="3">
    <source>
        <dbReference type="Proteomes" id="UP000321816"/>
    </source>
</evidence>
<feature type="domain" description="EAL" evidence="1">
    <location>
        <begin position="1"/>
        <end position="238"/>
    </location>
</feature>
<dbReference type="RefSeq" id="WP_147802257.1">
    <property type="nucleotide sequence ID" value="NZ_CP144914.1"/>
</dbReference>
<dbReference type="Gene3D" id="3.30.450.20">
    <property type="entry name" value="PAS domain"/>
    <property type="match status" value="1"/>
</dbReference>
<dbReference type="PANTHER" id="PTHR33121:SF82">
    <property type="entry name" value="SIGNAL TRANSDUCTION PROTEIN CONTAINING A EAL DOMAIN"/>
    <property type="match status" value="1"/>
</dbReference>
<dbReference type="InterPro" id="IPR035919">
    <property type="entry name" value="EAL_sf"/>
</dbReference>
<dbReference type="PROSITE" id="PS50883">
    <property type="entry name" value="EAL"/>
    <property type="match status" value="1"/>
</dbReference>
<reference evidence="2 3" key="1">
    <citation type="submission" date="2024-01" db="EMBL/GenBank/DDBJ databases">
        <title>Complete Genome Sequence of Alkalicoccus halolimnae BZ-SZ-XJ29T, a Moderately Halophilic Bacterium Isolated from a Salt Lake.</title>
        <authorList>
            <person name="Zhao B."/>
        </authorList>
    </citation>
    <scope>NUCLEOTIDE SEQUENCE [LARGE SCALE GENOMIC DNA]</scope>
    <source>
        <strain evidence="2 3">BZ-SZ-XJ29</strain>
    </source>
</reference>
<dbReference type="EMBL" id="CP144914">
    <property type="protein sequence ID" value="WWD78560.1"/>
    <property type="molecule type" value="Genomic_DNA"/>
</dbReference>
<dbReference type="InterPro" id="IPR001633">
    <property type="entry name" value="EAL_dom"/>
</dbReference>
<dbReference type="SUPFAM" id="SSF141868">
    <property type="entry name" value="EAL domain-like"/>
    <property type="match status" value="1"/>
</dbReference>
<sequence>MNQSNIDFNKDLLHVYFQPVINADKYEVVGYEVFGESGKPDNLSEEHAWERDKQLYITAVKKALKMDYKPRLFFNIRAAVLGPLDAIEELLELFTKLESEGWSRENTVFEINAGDYEGTLQELTHILLYLKACGYDVSLDEVRVTDTHLDKFSALEPTLIKVDVSDLQETSAYYTYSEILDTLAFFARKLGTTLHFTGVENSHQLHMAWRNGGRYFQGPLFGDPAFEGIHVDSLKSKTEEHIHSYIDMHQRSLKRQTELLSTMDREVKAAWSKHTSVKTLMKALVNTFHEESFRMYMCNHYGYQQSVNWTKDEFGIWKEDPGAEGKNWSWRVYFLDHVMEMQFNKNGMLSDKYRDIETNEIIRTYSFPLTKDLYLFIDLDPIYLYKKNWFS</sequence>
<dbReference type="Gene3D" id="3.20.20.450">
    <property type="entry name" value="EAL domain"/>
    <property type="match status" value="1"/>
</dbReference>
<dbReference type="Proteomes" id="UP000321816">
    <property type="component" value="Chromosome"/>
</dbReference>
<keyword evidence="3" id="KW-1185">Reference proteome</keyword>
<evidence type="ECO:0000313" key="2">
    <source>
        <dbReference type="EMBL" id="WWD78560.1"/>
    </source>
</evidence>
<protein>
    <submittedName>
        <fullName evidence="2">EAL-associated domain-containing protein</fullName>
    </submittedName>
</protein>
<evidence type="ECO:0000259" key="1">
    <source>
        <dbReference type="PROSITE" id="PS50883"/>
    </source>
</evidence>
<dbReference type="AlphaFoldDB" id="A0A5C7FMS1"/>